<dbReference type="InterPro" id="IPR000531">
    <property type="entry name" value="Beta-barrel_TonB"/>
</dbReference>
<evidence type="ECO:0000256" key="8">
    <source>
        <dbReference type="ARBA" id="ARBA00023136"/>
    </source>
</evidence>
<comment type="similarity">
    <text evidence="2">Belongs to the TonB-dependent receptor family. Hemoglobin/haptoglobin binding protein subfamily.</text>
</comment>
<evidence type="ECO:0000256" key="5">
    <source>
        <dbReference type="ARBA" id="ARBA00022692"/>
    </source>
</evidence>
<dbReference type="Gene3D" id="2.40.170.20">
    <property type="entry name" value="TonB-dependent receptor, beta-barrel domain"/>
    <property type="match status" value="1"/>
</dbReference>
<dbReference type="GO" id="GO:0044718">
    <property type="term" value="P:siderophore transmembrane transport"/>
    <property type="evidence" value="ECO:0007669"/>
    <property type="project" value="TreeGrafter"/>
</dbReference>
<evidence type="ECO:0000256" key="2">
    <source>
        <dbReference type="ARBA" id="ARBA00008143"/>
    </source>
</evidence>
<keyword evidence="7 12" id="KW-0798">TonB box</keyword>
<dbReference type="InterPro" id="IPR011276">
    <property type="entry name" value="TonB_haem/Hb_rcpt"/>
</dbReference>
<dbReference type="InterPro" id="IPR012910">
    <property type="entry name" value="Plug_dom"/>
</dbReference>
<gene>
    <name evidence="15" type="ORF">COA96_08975</name>
</gene>
<evidence type="ECO:0000256" key="12">
    <source>
        <dbReference type="RuleBase" id="RU003357"/>
    </source>
</evidence>
<dbReference type="InterPro" id="IPR037066">
    <property type="entry name" value="Plug_dom_sf"/>
</dbReference>
<evidence type="ECO:0000256" key="6">
    <source>
        <dbReference type="ARBA" id="ARBA00022729"/>
    </source>
</evidence>
<dbReference type="Pfam" id="PF00593">
    <property type="entry name" value="TonB_dep_Rec_b-barrel"/>
    <property type="match status" value="1"/>
</dbReference>
<dbReference type="EMBL" id="NVVJ01000024">
    <property type="protein sequence ID" value="PCJ24646.1"/>
    <property type="molecule type" value="Genomic_DNA"/>
</dbReference>
<evidence type="ECO:0000256" key="1">
    <source>
        <dbReference type="ARBA" id="ARBA00004571"/>
    </source>
</evidence>
<dbReference type="CDD" id="cd01347">
    <property type="entry name" value="ligand_gated_channel"/>
    <property type="match status" value="1"/>
</dbReference>
<evidence type="ECO:0000313" key="16">
    <source>
        <dbReference type="Proteomes" id="UP000218327"/>
    </source>
</evidence>
<evidence type="ECO:0000256" key="10">
    <source>
        <dbReference type="ARBA" id="ARBA00023237"/>
    </source>
</evidence>
<name>A0A2A5B0N1_9GAMM</name>
<accession>A0A2A5B0N1</accession>
<organism evidence="15 16">
    <name type="scientific">SAR86 cluster bacterium</name>
    <dbReference type="NCBI Taxonomy" id="2030880"/>
    <lineage>
        <taxon>Bacteria</taxon>
        <taxon>Pseudomonadati</taxon>
        <taxon>Pseudomonadota</taxon>
        <taxon>Gammaproteobacteria</taxon>
        <taxon>SAR86 cluster</taxon>
    </lineage>
</organism>
<keyword evidence="5 11" id="KW-0812">Transmembrane</keyword>
<evidence type="ECO:0008006" key="17">
    <source>
        <dbReference type="Google" id="ProtNLM"/>
    </source>
</evidence>
<dbReference type="InterPro" id="IPR039426">
    <property type="entry name" value="TonB-dep_rcpt-like"/>
</dbReference>
<dbReference type="NCBIfam" id="TIGR01786">
    <property type="entry name" value="TonB-hemlactrns"/>
    <property type="match status" value="1"/>
</dbReference>
<dbReference type="Gene3D" id="2.170.130.10">
    <property type="entry name" value="TonB-dependent receptor, plug domain"/>
    <property type="match status" value="1"/>
</dbReference>
<sequence length="753" mass="82703">MNCAAVFRRIQISQKFYPNQSLKCLTALAVISTGLISGVTAQESSLKTEELIITATRLPRTIDDIAGTVSVISAADIEHQLADDLDDLVRFQPGVTMNTSARGGNQGFSIRGIGGNRVLTVIDGVRSSDIYAAGPSSYGKDSFEVDDLKSVEIIRGPASVLYGADAMGGVVLLNTKGPRDYLGADSGSYFNISSSLDSADEQKKLGFTGAYQAGSFGVVTQFTHREFQEHDVAGSGKLNPQDGDSDGLLIKTYWDLTESQQLIFTLDSYTENNEIDLISDLGTSVTESFGEDETERDRISLVYHVDYEAAVFDSFDLSLHQQTTDALQRTRQDRVSYSFLNPVDSSTYGGTSARRNTDFEFNQKTVAVGLNLRKTIQQQSLQHSIAYGFNYDKTETERPRNRCDEQLSTGLVTCNIAAYPFAPTENFPNKTFPDSETRRTGLYIQDEISFENIGLTLIPGIRHDRYKMQPSIDSLLDSSGIIESFGGFQVEGVDEGATSISLGAIYEVSDRISAFAQYSEGYRPPNFDESNQAFVNLGFGYATVPNPDLDAESSKGLEIGMRLNTDNMFVSLAAYQNRYEDFIDSAFVGMEGSISLYQDRNIGKVKIIGAELVSTWYLTDEWQLRGSFAYAHGDNQEADIPLDSVDPLTAVVGLRFDSAQGRWGGELMLTATDDKDRVSSNTVVTADSYQVVDLLAYYNLSDSSTVRVGFFNLFDSEYARWSNIKGLTATSLTSIANAQQAGATFRVGFNYQF</sequence>
<dbReference type="PANTHER" id="PTHR30069:SF29">
    <property type="entry name" value="HEMOGLOBIN AND HEMOGLOBIN-HAPTOGLOBIN-BINDING PROTEIN 1-RELATED"/>
    <property type="match status" value="1"/>
</dbReference>
<evidence type="ECO:0000259" key="14">
    <source>
        <dbReference type="Pfam" id="PF07715"/>
    </source>
</evidence>
<dbReference type="InterPro" id="IPR010949">
    <property type="entry name" value="TonB_Hb/transfer/lactofer_rcpt"/>
</dbReference>
<dbReference type="NCBIfam" id="TIGR01785">
    <property type="entry name" value="TonB-hemin"/>
    <property type="match status" value="1"/>
</dbReference>
<dbReference type="SUPFAM" id="SSF56935">
    <property type="entry name" value="Porins"/>
    <property type="match status" value="1"/>
</dbReference>
<reference evidence="16" key="1">
    <citation type="submission" date="2017-08" db="EMBL/GenBank/DDBJ databases">
        <title>A dynamic microbial community with high functional redundancy inhabits the cold, oxic subseafloor aquifer.</title>
        <authorList>
            <person name="Tully B.J."/>
            <person name="Wheat C.G."/>
            <person name="Glazer B.T."/>
            <person name="Huber J.A."/>
        </authorList>
    </citation>
    <scope>NUCLEOTIDE SEQUENCE [LARGE SCALE GENOMIC DNA]</scope>
</reference>
<dbReference type="GO" id="GO:0009279">
    <property type="term" value="C:cell outer membrane"/>
    <property type="evidence" value="ECO:0007669"/>
    <property type="project" value="UniProtKB-SubCell"/>
</dbReference>
<keyword evidence="10 11" id="KW-0998">Cell outer membrane</keyword>
<evidence type="ECO:0000256" key="3">
    <source>
        <dbReference type="ARBA" id="ARBA00022448"/>
    </source>
</evidence>
<comment type="caution">
    <text evidence="15">The sequence shown here is derived from an EMBL/GenBank/DDBJ whole genome shotgun (WGS) entry which is preliminary data.</text>
</comment>
<keyword evidence="6" id="KW-0732">Signal</keyword>
<dbReference type="PROSITE" id="PS52016">
    <property type="entry name" value="TONB_DEPENDENT_REC_3"/>
    <property type="match status" value="1"/>
</dbReference>
<evidence type="ECO:0000256" key="11">
    <source>
        <dbReference type="PROSITE-ProRule" id="PRU01360"/>
    </source>
</evidence>
<evidence type="ECO:0000259" key="13">
    <source>
        <dbReference type="Pfam" id="PF00593"/>
    </source>
</evidence>
<protein>
    <recommendedName>
        <fullName evidence="17">TonB-dependent receptor</fullName>
    </recommendedName>
</protein>
<evidence type="ECO:0000256" key="7">
    <source>
        <dbReference type="ARBA" id="ARBA00023077"/>
    </source>
</evidence>
<dbReference type="InterPro" id="IPR036942">
    <property type="entry name" value="Beta-barrel_TonB_sf"/>
</dbReference>
<dbReference type="Pfam" id="PF07715">
    <property type="entry name" value="Plug"/>
    <property type="match status" value="1"/>
</dbReference>
<dbReference type="AlphaFoldDB" id="A0A2A5B0N1"/>
<feature type="domain" description="TonB-dependent receptor plug" evidence="14">
    <location>
        <begin position="63"/>
        <end position="170"/>
    </location>
</feature>
<proteinExistence type="inferred from homology"/>
<feature type="domain" description="TonB-dependent receptor-like beta-barrel" evidence="13">
    <location>
        <begin position="244"/>
        <end position="713"/>
    </location>
</feature>
<evidence type="ECO:0000313" key="15">
    <source>
        <dbReference type="EMBL" id="PCJ24646.1"/>
    </source>
</evidence>
<evidence type="ECO:0000256" key="9">
    <source>
        <dbReference type="ARBA" id="ARBA00023170"/>
    </source>
</evidence>
<dbReference type="PANTHER" id="PTHR30069">
    <property type="entry name" value="TONB-DEPENDENT OUTER MEMBRANE RECEPTOR"/>
    <property type="match status" value="1"/>
</dbReference>
<keyword evidence="9" id="KW-0675">Receptor</keyword>
<keyword evidence="8 11" id="KW-0472">Membrane</keyword>
<dbReference type="Proteomes" id="UP000218327">
    <property type="component" value="Unassembled WGS sequence"/>
</dbReference>
<dbReference type="GO" id="GO:0015344">
    <property type="term" value="F:siderophore uptake transmembrane transporter activity"/>
    <property type="evidence" value="ECO:0007669"/>
    <property type="project" value="TreeGrafter"/>
</dbReference>
<dbReference type="GO" id="GO:0015232">
    <property type="term" value="F:heme transmembrane transporter activity"/>
    <property type="evidence" value="ECO:0007669"/>
    <property type="project" value="InterPro"/>
</dbReference>
<keyword evidence="4 11" id="KW-1134">Transmembrane beta strand</keyword>
<keyword evidence="3 11" id="KW-0813">Transport</keyword>
<comment type="subcellular location">
    <subcellularLocation>
        <location evidence="1 11">Cell outer membrane</location>
        <topology evidence="1 11">Multi-pass membrane protein</topology>
    </subcellularLocation>
</comment>
<evidence type="ECO:0000256" key="4">
    <source>
        <dbReference type="ARBA" id="ARBA00022452"/>
    </source>
</evidence>